<name>A0A7R7WBI5_ASPKA</name>
<dbReference type="GO" id="GO:0048312">
    <property type="term" value="P:intracellular distribution of mitochondria"/>
    <property type="evidence" value="ECO:0007669"/>
    <property type="project" value="TreeGrafter"/>
</dbReference>
<reference evidence="3" key="2">
    <citation type="submission" date="2021-02" db="EMBL/GenBank/DDBJ databases">
        <title>Aspergillus luchuensis mut. kawachii IFO 4304 genome sequence.</title>
        <authorList>
            <person name="Mori K."/>
            <person name="Kadooka C."/>
            <person name="Goto M."/>
            <person name="Futagami T."/>
        </authorList>
    </citation>
    <scope>NUCLEOTIDE SEQUENCE</scope>
    <source>
        <strain evidence="3">IFO 4308</strain>
    </source>
</reference>
<dbReference type="Proteomes" id="UP000661280">
    <property type="component" value="Chromosome 5"/>
</dbReference>
<feature type="domain" description="Dynamin N-terminal" evidence="2">
    <location>
        <begin position="62"/>
        <end position="139"/>
    </location>
</feature>
<dbReference type="PANTHER" id="PTHR11566">
    <property type="entry name" value="DYNAMIN"/>
    <property type="match status" value="1"/>
</dbReference>
<dbReference type="GO" id="GO:0006897">
    <property type="term" value="P:endocytosis"/>
    <property type="evidence" value="ECO:0007669"/>
    <property type="project" value="TreeGrafter"/>
</dbReference>
<keyword evidence="4" id="KW-1185">Reference proteome</keyword>
<dbReference type="OrthoDB" id="415706at2759"/>
<feature type="region of interest" description="Disordered" evidence="1">
    <location>
        <begin position="1"/>
        <end position="21"/>
    </location>
</feature>
<dbReference type="Gene3D" id="3.40.50.300">
    <property type="entry name" value="P-loop containing nucleotide triphosphate hydrolases"/>
    <property type="match status" value="1"/>
</dbReference>
<dbReference type="Pfam" id="PF00350">
    <property type="entry name" value="Dynamin_N"/>
    <property type="match status" value="1"/>
</dbReference>
<dbReference type="GO" id="GO:0005874">
    <property type="term" value="C:microtubule"/>
    <property type="evidence" value="ECO:0007669"/>
    <property type="project" value="TreeGrafter"/>
</dbReference>
<dbReference type="SUPFAM" id="SSF52540">
    <property type="entry name" value="P-loop containing nucleoside triphosphate hydrolases"/>
    <property type="match status" value="1"/>
</dbReference>
<evidence type="ECO:0000313" key="3">
    <source>
        <dbReference type="EMBL" id="BCR99937.1"/>
    </source>
</evidence>
<dbReference type="GeneID" id="64961259"/>
<dbReference type="InterPro" id="IPR027417">
    <property type="entry name" value="P-loop_NTPase"/>
</dbReference>
<dbReference type="GO" id="GO:0008017">
    <property type="term" value="F:microtubule binding"/>
    <property type="evidence" value="ECO:0007669"/>
    <property type="project" value="TreeGrafter"/>
</dbReference>
<dbReference type="AlphaFoldDB" id="A0A7R7WBI5"/>
<dbReference type="EMBL" id="AP024429">
    <property type="protein sequence ID" value="BCR99937.1"/>
    <property type="molecule type" value="Genomic_DNA"/>
</dbReference>
<dbReference type="GO" id="GO:0000266">
    <property type="term" value="P:mitochondrial fission"/>
    <property type="evidence" value="ECO:0007669"/>
    <property type="project" value="TreeGrafter"/>
</dbReference>
<dbReference type="GO" id="GO:0005739">
    <property type="term" value="C:mitochondrion"/>
    <property type="evidence" value="ECO:0007669"/>
    <property type="project" value="TreeGrafter"/>
</dbReference>
<evidence type="ECO:0000256" key="1">
    <source>
        <dbReference type="SAM" id="MobiDB-lite"/>
    </source>
</evidence>
<dbReference type="InterPro" id="IPR045063">
    <property type="entry name" value="Dynamin_N"/>
</dbReference>
<proteinExistence type="predicted"/>
<dbReference type="PRINTS" id="PR00195">
    <property type="entry name" value="DYNAMIN"/>
</dbReference>
<dbReference type="GO" id="GO:0003924">
    <property type="term" value="F:GTPase activity"/>
    <property type="evidence" value="ECO:0007669"/>
    <property type="project" value="TreeGrafter"/>
</dbReference>
<accession>A0A7R7WBI5</accession>
<dbReference type="InterPro" id="IPR022812">
    <property type="entry name" value="Dynamin"/>
</dbReference>
<reference evidence="3" key="1">
    <citation type="submission" date="2021-01" db="EMBL/GenBank/DDBJ databases">
        <authorList>
            <consortium name="Aspergillus luchuensis mut. kawachii IFO 4304 genome sequencing consortium"/>
            <person name="Kazuki M."/>
            <person name="Futagami T."/>
        </authorList>
    </citation>
    <scope>NUCLEOTIDE SEQUENCE</scope>
    <source>
        <strain evidence="3">IFO 4308</strain>
    </source>
</reference>
<evidence type="ECO:0000313" key="4">
    <source>
        <dbReference type="Proteomes" id="UP000661280"/>
    </source>
</evidence>
<protein>
    <recommendedName>
        <fullName evidence="2">Dynamin N-terminal domain-containing protein</fullName>
    </recommendedName>
</protein>
<sequence length="196" mass="21484">MGSIHTLDSGPLPTDELAGNSGERLNTEALDSLETFAQRRVLDTVSQLRKCGLDSVLSLPQLVVCGDQSAGKSSVLEALTEIPFPRKDNLCTRYPTEIILRHGKSDSLQIRVIPDSERSAEEQKSIKAFRETITSFDDLPEVMKKATVLMGIDKVHDHEGGNDNHRRAFARDVLSVVIEGAKGLIGRSSRLSIYLG</sequence>
<dbReference type="PANTHER" id="PTHR11566:SF21">
    <property type="entry name" value="DYNAMIN RELATED PROTEIN 1, ISOFORM A"/>
    <property type="match status" value="1"/>
</dbReference>
<dbReference type="KEGG" id="aluc:AKAW2_50279S"/>
<dbReference type="GO" id="GO:0016020">
    <property type="term" value="C:membrane"/>
    <property type="evidence" value="ECO:0007669"/>
    <property type="project" value="TreeGrafter"/>
</dbReference>
<evidence type="ECO:0000259" key="2">
    <source>
        <dbReference type="Pfam" id="PF00350"/>
    </source>
</evidence>
<gene>
    <name evidence="3" type="ORF">AKAW2_50279S</name>
</gene>
<organism evidence="3 4">
    <name type="scientific">Aspergillus kawachii</name>
    <name type="common">White koji mold</name>
    <name type="synonym">Aspergillus awamori var. kawachi</name>
    <dbReference type="NCBI Taxonomy" id="1069201"/>
    <lineage>
        <taxon>Eukaryota</taxon>
        <taxon>Fungi</taxon>
        <taxon>Dikarya</taxon>
        <taxon>Ascomycota</taxon>
        <taxon>Pezizomycotina</taxon>
        <taxon>Eurotiomycetes</taxon>
        <taxon>Eurotiomycetidae</taxon>
        <taxon>Eurotiales</taxon>
        <taxon>Aspergillaceae</taxon>
        <taxon>Aspergillus</taxon>
        <taxon>Aspergillus subgen. Circumdati</taxon>
    </lineage>
</organism>
<dbReference type="RefSeq" id="XP_041543700.1">
    <property type="nucleotide sequence ID" value="XM_041690079.1"/>
</dbReference>
<dbReference type="GO" id="GO:0016559">
    <property type="term" value="P:peroxisome fission"/>
    <property type="evidence" value="ECO:0007669"/>
    <property type="project" value="TreeGrafter"/>
</dbReference>